<dbReference type="AlphaFoldDB" id="A0A645F495"/>
<proteinExistence type="predicted"/>
<dbReference type="EMBL" id="VSSQ01054510">
    <property type="protein sequence ID" value="MPN08456.1"/>
    <property type="molecule type" value="Genomic_DNA"/>
</dbReference>
<name>A0A645F495_9ZZZZ</name>
<organism evidence="1">
    <name type="scientific">bioreactor metagenome</name>
    <dbReference type="NCBI Taxonomy" id="1076179"/>
    <lineage>
        <taxon>unclassified sequences</taxon>
        <taxon>metagenomes</taxon>
        <taxon>ecological metagenomes</taxon>
    </lineage>
</organism>
<protein>
    <submittedName>
        <fullName evidence="1">Uncharacterized protein</fullName>
    </submittedName>
</protein>
<sequence>MGIDQRLRQFAKRIQKDFQIFTARVQKLGDGGIAQNRFQRRPVANAMRINQRDMFAVKQLNQAQLRIIGAGTNKFGIQGNRRKRTDRFAQGRQRVVSGDHLVIQIAFSSVYAKKNAGFTRRQIADKEEKSVVFPSLWLSAENQ</sequence>
<accession>A0A645F495</accession>
<reference evidence="1" key="1">
    <citation type="submission" date="2019-08" db="EMBL/GenBank/DDBJ databases">
        <authorList>
            <person name="Kucharzyk K."/>
            <person name="Murdoch R.W."/>
            <person name="Higgins S."/>
            <person name="Loffler F."/>
        </authorList>
    </citation>
    <scope>NUCLEOTIDE SEQUENCE</scope>
</reference>
<evidence type="ECO:0000313" key="1">
    <source>
        <dbReference type="EMBL" id="MPN08456.1"/>
    </source>
</evidence>
<comment type="caution">
    <text evidence="1">The sequence shown here is derived from an EMBL/GenBank/DDBJ whole genome shotgun (WGS) entry which is preliminary data.</text>
</comment>
<gene>
    <name evidence="1" type="ORF">SDC9_155738</name>
</gene>